<evidence type="ECO:0000256" key="1">
    <source>
        <dbReference type="ARBA" id="ARBA00000085"/>
    </source>
</evidence>
<dbReference type="InterPro" id="IPR036097">
    <property type="entry name" value="HisK_dim/P_sf"/>
</dbReference>
<evidence type="ECO:0000259" key="15">
    <source>
        <dbReference type="PROSITE" id="PS50885"/>
    </source>
</evidence>
<dbReference type="SMART" id="SM00387">
    <property type="entry name" value="HATPase_c"/>
    <property type="match status" value="1"/>
</dbReference>
<keyword evidence="4" id="KW-1003">Cell membrane</keyword>
<dbReference type="GO" id="GO:0030295">
    <property type="term" value="F:protein kinase activator activity"/>
    <property type="evidence" value="ECO:0007669"/>
    <property type="project" value="TreeGrafter"/>
</dbReference>
<comment type="caution">
    <text evidence="16">The sequence shown here is derived from an EMBL/GenBank/DDBJ whole genome shotgun (WGS) entry which is preliminary data.</text>
</comment>
<dbReference type="EC" id="2.7.13.3" evidence="3"/>
<feature type="domain" description="Histidine kinase" evidence="14">
    <location>
        <begin position="623"/>
        <end position="839"/>
    </location>
</feature>
<evidence type="ECO:0000259" key="14">
    <source>
        <dbReference type="PROSITE" id="PS50109"/>
    </source>
</evidence>
<dbReference type="InterPro" id="IPR036890">
    <property type="entry name" value="HATPase_C_sf"/>
</dbReference>
<dbReference type="PANTHER" id="PTHR42878:SF7">
    <property type="entry name" value="SENSOR HISTIDINE KINASE GLRK"/>
    <property type="match status" value="1"/>
</dbReference>
<dbReference type="Gene3D" id="3.30.450.20">
    <property type="entry name" value="PAS domain"/>
    <property type="match status" value="1"/>
</dbReference>
<keyword evidence="11 13" id="KW-0472">Membrane</keyword>
<evidence type="ECO:0000256" key="3">
    <source>
        <dbReference type="ARBA" id="ARBA00012438"/>
    </source>
</evidence>
<dbReference type="InterPro" id="IPR003660">
    <property type="entry name" value="HAMP_dom"/>
</dbReference>
<sequence>MKIWLNRTIGRQVMFAFYSVFITLLLSTLCIYFYTKNQMIDSQKQLDTLSEHRTKATLLHESWLMLQYDVRGYALYGETSVLNEINKEKANIEEQTNWFKLNKTTEVDAKYAKDTRFLYESYTNRVIPSVINYVKEKKDGKIDEPFLQQNTLSKLTPAASNDNQQLSNSNSSSLDMRENILDMETTFTTYRNEINKQEKAAQKSLGSLVNASQILGGVNIGILILLTLLFVRPFTTRLTRQLKRLNRETDRLAHGSDTEPIPVLNEQDEVGELTKTFNQMSAAIIGQKKNLQLNNEALQMQSEELLAQQEELQAQQEELEEALSITLQNEQHLKYRNELTETLASRETYTAYETIIEKLVAITRAEFGAIIFYDRDHLEKIFSFGITEASLGKIAMHGSLVERAKLLRHSTHSTKQVTLNHPLPHPYYIYESAVPVLDTDSDEVLACIYLGRYKMPFEIDELEDMMSFARQIALSLLRMRVFDEMQVEKEKTTTLIHSIREAMMYFEDNKVLANHALLNLFDYSQQNNEKQNIRGLISLDVKNELLVRRVDQKEKFNKFIDKVYSNSIPQEDIQITLNDGAKIVTIYAEEVRYHASLIGIMLVLKDVTHEVEVDRLKSELISTVSHELRTPLSSIYGFTELLLAKSYNMDRQKKYLETIHSETKRLSLMVDNFLDIQRMESNQQSFVIETVDLVEIIQNIVTVQREEDLLHIWNVQINEQEKMEVEADQEKMAQLFTNLIYNARKYSPEGGSIEIWMKQKAAMIVIQIRDEGIGISENDQLKVFDKFYRAHTSSYPKIEGTGLGLAICKEIIEAHDGKIELSSELGKGTIIQVILPTKQS</sequence>
<gene>
    <name evidence="16" type="ORF">AS033_15960</name>
</gene>
<dbReference type="InterPro" id="IPR003661">
    <property type="entry name" value="HisK_dim/P_dom"/>
</dbReference>
<dbReference type="SUPFAM" id="SSF55781">
    <property type="entry name" value="GAF domain-like"/>
    <property type="match status" value="1"/>
</dbReference>
<evidence type="ECO:0000256" key="7">
    <source>
        <dbReference type="ARBA" id="ARBA00022741"/>
    </source>
</evidence>
<keyword evidence="12" id="KW-0175">Coiled coil</keyword>
<evidence type="ECO:0000256" key="9">
    <source>
        <dbReference type="ARBA" id="ARBA00022840"/>
    </source>
</evidence>
<comment type="catalytic activity">
    <reaction evidence="1">
        <text>ATP + protein L-histidine = ADP + protein N-phospho-L-histidine.</text>
        <dbReference type="EC" id="2.7.13.3"/>
    </reaction>
</comment>
<comment type="subcellular location">
    <subcellularLocation>
        <location evidence="2">Cell membrane</location>
        <topology evidence="2">Multi-pass membrane protein</topology>
    </subcellularLocation>
</comment>
<dbReference type="EMBL" id="LNQL01000007">
    <property type="protein sequence ID" value="KSU47743.1"/>
    <property type="molecule type" value="Genomic_DNA"/>
</dbReference>
<keyword evidence="8 16" id="KW-0418">Kinase</keyword>
<dbReference type="CDD" id="cd06225">
    <property type="entry name" value="HAMP"/>
    <property type="match status" value="1"/>
</dbReference>
<dbReference type="SUPFAM" id="SSF158472">
    <property type="entry name" value="HAMP domain-like"/>
    <property type="match status" value="1"/>
</dbReference>
<dbReference type="InterPro" id="IPR005467">
    <property type="entry name" value="His_kinase_dom"/>
</dbReference>
<dbReference type="CDD" id="cd00082">
    <property type="entry name" value="HisKA"/>
    <property type="match status" value="1"/>
</dbReference>
<dbReference type="FunFam" id="1.10.287.130:FF:000001">
    <property type="entry name" value="Two-component sensor histidine kinase"/>
    <property type="match status" value="1"/>
</dbReference>
<keyword evidence="6" id="KW-0808">Transferase</keyword>
<dbReference type="SUPFAM" id="SSF47384">
    <property type="entry name" value="Homodimeric domain of signal transducing histidine kinase"/>
    <property type="match status" value="1"/>
</dbReference>
<dbReference type="Pfam" id="PF02518">
    <property type="entry name" value="HATPase_c"/>
    <property type="match status" value="1"/>
</dbReference>
<dbReference type="GO" id="GO:0005886">
    <property type="term" value="C:plasma membrane"/>
    <property type="evidence" value="ECO:0007669"/>
    <property type="project" value="UniProtKB-SubCell"/>
</dbReference>
<keyword evidence="13" id="KW-1133">Transmembrane helix</keyword>
<keyword evidence="9" id="KW-0067">ATP-binding</keyword>
<proteinExistence type="predicted"/>
<dbReference type="SMART" id="SM00304">
    <property type="entry name" value="HAMP"/>
    <property type="match status" value="1"/>
</dbReference>
<accession>A0A0V8GC72</accession>
<dbReference type="Pfam" id="PF00512">
    <property type="entry name" value="HisKA"/>
    <property type="match status" value="1"/>
</dbReference>
<keyword evidence="7" id="KW-0547">Nucleotide-binding</keyword>
<feature type="domain" description="HAMP" evidence="15">
    <location>
        <begin position="236"/>
        <end position="289"/>
    </location>
</feature>
<dbReference type="RefSeq" id="WP_058266090.1">
    <property type="nucleotide sequence ID" value="NZ_FMYN01000007.1"/>
</dbReference>
<name>A0A0V8GC72_9BACL</name>
<dbReference type="SUPFAM" id="SSF55874">
    <property type="entry name" value="ATPase domain of HSP90 chaperone/DNA topoisomerase II/histidine kinase"/>
    <property type="match status" value="1"/>
</dbReference>
<evidence type="ECO:0000256" key="6">
    <source>
        <dbReference type="ARBA" id="ARBA00022679"/>
    </source>
</evidence>
<organism evidence="16 17">
    <name type="scientific">Exiguobacterium indicum</name>
    <dbReference type="NCBI Taxonomy" id="296995"/>
    <lineage>
        <taxon>Bacteria</taxon>
        <taxon>Bacillati</taxon>
        <taxon>Bacillota</taxon>
        <taxon>Bacilli</taxon>
        <taxon>Bacillales</taxon>
        <taxon>Bacillales Family XII. Incertae Sedis</taxon>
        <taxon>Exiguobacterium</taxon>
    </lineage>
</organism>
<dbReference type="Gene3D" id="3.30.450.40">
    <property type="match status" value="1"/>
</dbReference>
<dbReference type="Gene3D" id="1.10.287.130">
    <property type="match status" value="1"/>
</dbReference>
<evidence type="ECO:0000256" key="13">
    <source>
        <dbReference type="SAM" id="Phobius"/>
    </source>
</evidence>
<feature type="transmembrane region" description="Helical" evidence="13">
    <location>
        <begin position="12"/>
        <end position="34"/>
    </location>
</feature>
<dbReference type="AlphaFoldDB" id="A0A0V8GC72"/>
<feature type="coiled-coil region" evidence="12">
    <location>
        <begin position="288"/>
        <end position="329"/>
    </location>
</feature>
<dbReference type="GO" id="GO:0007234">
    <property type="term" value="P:osmosensory signaling via phosphorelay pathway"/>
    <property type="evidence" value="ECO:0007669"/>
    <property type="project" value="TreeGrafter"/>
</dbReference>
<reference evidence="16 17" key="1">
    <citation type="journal article" date="2015" name="Int. J. Syst. Evol. Microbiol.">
        <title>Exiguobacterium enclense sp. nov., isolated from sediment.</title>
        <authorList>
            <person name="Dastager S.G."/>
            <person name="Mawlankar R."/>
            <person name="Sonalkar V.V."/>
            <person name="Thorat M.N."/>
            <person name="Mual P."/>
            <person name="Verma A."/>
            <person name="Krishnamurthi S."/>
            <person name="Tang S.K."/>
            <person name="Li W.J."/>
        </authorList>
    </citation>
    <scope>NUCLEOTIDE SEQUENCE [LARGE SCALE GENOMIC DNA]</scope>
    <source>
        <strain evidence="16 17">NIO-1109</strain>
    </source>
</reference>
<dbReference type="InterPro" id="IPR050351">
    <property type="entry name" value="BphY/WalK/GraS-like"/>
</dbReference>
<dbReference type="PANTHER" id="PTHR42878">
    <property type="entry name" value="TWO-COMPONENT HISTIDINE KINASE"/>
    <property type="match status" value="1"/>
</dbReference>
<evidence type="ECO:0000313" key="17">
    <source>
        <dbReference type="Proteomes" id="UP000053797"/>
    </source>
</evidence>
<evidence type="ECO:0000256" key="11">
    <source>
        <dbReference type="ARBA" id="ARBA00023136"/>
    </source>
</evidence>
<keyword evidence="13" id="KW-0812">Transmembrane</keyword>
<keyword evidence="10" id="KW-0902">Two-component regulatory system</keyword>
<dbReference type="Proteomes" id="UP000053797">
    <property type="component" value="Unassembled WGS sequence"/>
</dbReference>
<dbReference type="PROSITE" id="PS50885">
    <property type="entry name" value="HAMP"/>
    <property type="match status" value="1"/>
</dbReference>
<dbReference type="GO" id="GO:0000155">
    <property type="term" value="F:phosphorelay sensor kinase activity"/>
    <property type="evidence" value="ECO:0007669"/>
    <property type="project" value="InterPro"/>
</dbReference>
<dbReference type="SMART" id="SM00388">
    <property type="entry name" value="HisKA"/>
    <property type="match status" value="1"/>
</dbReference>
<evidence type="ECO:0000256" key="5">
    <source>
        <dbReference type="ARBA" id="ARBA00022553"/>
    </source>
</evidence>
<protein>
    <recommendedName>
        <fullName evidence="3">histidine kinase</fullName>
        <ecNumber evidence="3">2.7.13.3</ecNumber>
    </recommendedName>
</protein>
<dbReference type="Gene3D" id="3.30.565.10">
    <property type="entry name" value="Histidine kinase-like ATPase, C-terminal domain"/>
    <property type="match status" value="1"/>
</dbReference>
<dbReference type="FunFam" id="3.30.565.10:FF:000006">
    <property type="entry name" value="Sensor histidine kinase WalK"/>
    <property type="match status" value="1"/>
</dbReference>
<evidence type="ECO:0000256" key="12">
    <source>
        <dbReference type="SAM" id="Coils"/>
    </source>
</evidence>
<evidence type="ECO:0000256" key="2">
    <source>
        <dbReference type="ARBA" id="ARBA00004651"/>
    </source>
</evidence>
<dbReference type="OrthoDB" id="9813151at2"/>
<dbReference type="PRINTS" id="PR00344">
    <property type="entry name" value="BCTRLSENSOR"/>
</dbReference>
<evidence type="ECO:0000256" key="8">
    <source>
        <dbReference type="ARBA" id="ARBA00022777"/>
    </source>
</evidence>
<evidence type="ECO:0000256" key="10">
    <source>
        <dbReference type="ARBA" id="ARBA00023012"/>
    </source>
</evidence>
<evidence type="ECO:0000313" key="16">
    <source>
        <dbReference type="EMBL" id="KSU47743.1"/>
    </source>
</evidence>
<dbReference type="InterPro" id="IPR004358">
    <property type="entry name" value="Sig_transdc_His_kin-like_C"/>
</dbReference>
<dbReference type="InterPro" id="IPR003594">
    <property type="entry name" value="HATPase_dom"/>
</dbReference>
<dbReference type="Gene3D" id="6.10.340.10">
    <property type="match status" value="1"/>
</dbReference>
<dbReference type="Pfam" id="PF00672">
    <property type="entry name" value="HAMP"/>
    <property type="match status" value="1"/>
</dbReference>
<dbReference type="GO" id="GO:0000156">
    <property type="term" value="F:phosphorelay response regulator activity"/>
    <property type="evidence" value="ECO:0007669"/>
    <property type="project" value="TreeGrafter"/>
</dbReference>
<evidence type="ECO:0000256" key="4">
    <source>
        <dbReference type="ARBA" id="ARBA00022475"/>
    </source>
</evidence>
<keyword evidence="5" id="KW-0597">Phosphoprotein</keyword>
<dbReference type="PROSITE" id="PS50109">
    <property type="entry name" value="HIS_KIN"/>
    <property type="match status" value="1"/>
</dbReference>
<dbReference type="InterPro" id="IPR029016">
    <property type="entry name" value="GAF-like_dom_sf"/>
</dbReference>
<dbReference type="GO" id="GO:0005524">
    <property type="term" value="F:ATP binding"/>
    <property type="evidence" value="ECO:0007669"/>
    <property type="project" value="UniProtKB-KW"/>
</dbReference>